<protein>
    <submittedName>
        <fullName evidence="13">TonB-dependent receptor</fullName>
    </submittedName>
</protein>
<evidence type="ECO:0000259" key="12">
    <source>
        <dbReference type="Pfam" id="PF07715"/>
    </source>
</evidence>
<gene>
    <name evidence="13" type="ORF">L3X37_01565</name>
</gene>
<keyword evidence="10" id="KW-0732">Signal</keyword>
<dbReference type="RefSeq" id="WP_237238416.1">
    <property type="nucleotide sequence ID" value="NZ_JAKKDU010000002.1"/>
</dbReference>
<dbReference type="InterPro" id="IPR008969">
    <property type="entry name" value="CarboxyPept-like_regulatory"/>
</dbReference>
<evidence type="ECO:0000256" key="2">
    <source>
        <dbReference type="ARBA" id="ARBA00022448"/>
    </source>
</evidence>
<feature type="chain" id="PRO_5042001346" evidence="10">
    <location>
        <begin position="25"/>
        <end position="1021"/>
    </location>
</feature>
<dbReference type="SUPFAM" id="SSF56935">
    <property type="entry name" value="Porins"/>
    <property type="match status" value="1"/>
</dbReference>
<comment type="subcellular location">
    <subcellularLocation>
        <location evidence="1 8">Cell outer membrane</location>
        <topology evidence="1 8">Multi-pass membrane protein</topology>
    </subcellularLocation>
</comment>
<feature type="signal peptide" evidence="10">
    <location>
        <begin position="1"/>
        <end position="24"/>
    </location>
</feature>
<keyword evidence="7 8" id="KW-0998">Cell outer membrane</keyword>
<keyword evidence="2 8" id="KW-0813">Transport</keyword>
<evidence type="ECO:0000256" key="9">
    <source>
        <dbReference type="RuleBase" id="RU003357"/>
    </source>
</evidence>
<evidence type="ECO:0000256" key="1">
    <source>
        <dbReference type="ARBA" id="ARBA00004571"/>
    </source>
</evidence>
<comment type="caution">
    <text evidence="13">The sequence shown here is derived from an EMBL/GenBank/DDBJ whole genome shotgun (WGS) entry which is preliminary data.</text>
</comment>
<dbReference type="EMBL" id="JAKKDU010000002">
    <property type="protein sequence ID" value="MCF7567052.1"/>
    <property type="molecule type" value="Genomic_DNA"/>
</dbReference>
<evidence type="ECO:0000313" key="14">
    <source>
        <dbReference type="Proteomes" id="UP001199795"/>
    </source>
</evidence>
<dbReference type="Pfam" id="PF07715">
    <property type="entry name" value="Plug"/>
    <property type="match status" value="1"/>
</dbReference>
<dbReference type="Gene3D" id="2.60.40.1120">
    <property type="entry name" value="Carboxypeptidase-like, regulatory domain"/>
    <property type="match status" value="1"/>
</dbReference>
<evidence type="ECO:0000256" key="4">
    <source>
        <dbReference type="ARBA" id="ARBA00022692"/>
    </source>
</evidence>
<dbReference type="InterPro" id="IPR023997">
    <property type="entry name" value="TonB-dep_OMP_SusC/RagA_CS"/>
</dbReference>
<comment type="similarity">
    <text evidence="8 9">Belongs to the TonB-dependent receptor family.</text>
</comment>
<organism evidence="13 14">
    <name type="scientific">Wocania arenilitoris</name>
    <dbReference type="NCBI Taxonomy" id="2044858"/>
    <lineage>
        <taxon>Bacteria</taxon>
        <taxon>Pseudomonadati</taxon>
        <taxon>Bacteroidota</taxon>
        <taxon>Flavobacteriia</taxon>
        <taxon>Flavobacteriales</taxon>
        <taxon>Flavobacteriaceae</taxon>
        <taxon>Wocania</taxon>
    </lineage>
</organism>
<dbReference type="AlphaFoldDB" id="A0AAE3JKH1"/>
<dbReference type="Pfam" id="PF00593">
    <property type="entry name" value="TonB_dep_Rec_b-barrel"/>
    <property type="match status" value="1"/>
</dbReference>
<dbReference type="Gene3D" id="2.40.170.20">
    <property type="entry name" value="TonB-dependent receptor, beta-barrel domain"/>
    <property type="match status" value="1"/>
</dbReference>
<feature type="domain" description="TonB-dependent receptor-like beta-barrel" evidence="11">
    <location>
        <begin position="430"/>
        <end position="979"/>
    </location>
</feature>
<evidence type="ECO:0000256" key="7">
    <source>
        <dbReference type="ARBA" id="ARBA00023237"/>
    </source>
</evidence>
<reference evidence="13" key="1">
    <citation type="submission" date="2022-01" db="EMBL/GenBank/DDBJ databases">
        <title>Draft genome sequence of Sabulilitoribacter arenilitoris KCTC 52401.</title>
        <authorList>
            <person name="Oh J.-S."/>
        </authorList>
    </citation>
    <scope>NUCLEOTIDE SEQUENCE</scope>
    <source>
        <strain evidence="13">HMF6543</strain>
    </source>
</reference>
<keyword evidence="5 9" id="KW-0798">TonB box</keyword>
<dbReference type="SUPFAM" id="SSF49464">
    <property type="entry name" value="Carboxypeptidase regulatory domain-like"/>
    <property type="match status" value="1"/>
</dbReference>
<dbReference type="Proteomes" id="UP001199795">
    <property type="component" value="Unassembled WGS sequence"/>
</dbReference>
<accession>A0AAE3JKH1</accession>
<dbReference type="InterPro" id="IPR036942">
    <property type="entry name" value="Beta-barrel_TonB_sf"/>
</dbReference>
<dbReference type="InterPro" id="IPR000531">
    <property type="entry name" value="Beta-barrel_TonB"/>
</dbReference>
<proteinExistence type="inferred from homology"/>
<keyword evidence="14" id="KW-1185">Reference proteome</keyword>
<dbReference type="Pfam" id="PF13715">
    <property type="entry name" value="CarbopepD_reg_2"/>
    <property type="match status" value="1"/>
</dbReference>
<keyword evidence="3 8" id="KW-1134">Transmembrane beta strand</keyword>
<evidence type="ECO:0000256" key="10">
    <source>
        <dbReference type="SAM" id="SignalP"/>
    </source>
</evidence>
<dbReference type="InterPro" id="IPR023996">
    <property type="entry name" value="TonB-dep_OMP_SusC/RagA"/>
</dbReference>
<dbReference type="NCBIfam" id="TIGR04056">
    <property type="entry name" value="OMP_RagA_SusC"/>
    <property type="match status" value="1"/>
</dbReference>
<evidence type="ECO:0000256" key="6">
    <source>
        <dbReference type="ARBA" id="ARBA00023136"/>
    </source>
</evidence>
<evidence type="ECO:0000256" key="8">
    <source>
        <dbReference type="PROSITE-ProRule" id="PRU01360"/>
    </source>
</evidence>
<dbReference type="GO" id="GO:0009279">
    <property type="term" value="C:cell outer membrane"/>
    <property type="evidence" value="ECO:0007669"/>
    <property type="project" value="UniProtKB-SubCell"/>
</dbReference>
<sequence length="1021" mass="112012">MKQKNLKGYLLLLFFMSFAGFLFAQEITIKGVVKEANSGQPLPGVNVAEKGTSNGAVTDFDGNYTIKISNSNSVLVFSYVGFKTLETNVGNNTTVNIDLVEDAAKLDEVVIVGYGTQNRKLVTGSVVSANVKNVMKLPGANAASMLQGQAAGVNINDGQGSPGSEPIIRVRGLGTIGNNNPLVVIDGIPGEMSSVNPADIQSITVLKDASATTIYGSRAANGVIMIQTKRGSEGKLKVELRTYVAQQSLINNISLLGKQDRINVALDTATKNGETPPLWATTPGLPNTNWAEELFSEAYEFKTDVRVSGGSENASYNVSIGHFDQEGTAFNTNYEQFSVRFNADYKFSDKLKLSQSIGFIGSERKLFSSANDNGVLGRSFNVESELLGANVSQSDVLPILRANPTLPGRDSNAPLGLGVPDPVVFPRSQNPLVSQLRDYTTKRDRLQGNLKLDWEITEGLTASTQLGANIFNDFNEDFNPVYPGVNDLFNPKTSLFQERIRRTDAVWNNTLNYEKEVGKHIFGLLAGVSREKRVIESTGGSNTELPSNAVRTLGSGVGAVNSFGSSITSTLQSYFGRLNYAYDEKYLIEASVRRDGSSRFNSDNEYGNFGAVSLGWRMTEESWFDIPFISNFKPRFSWGVLGNQQIPDYLYYALINLNTRANNYPVGDGQIQVGGALASLPSTDIKWEETTTKNYGLDFGFLNETIYGTLDVFNSTTDDMLVSIDPTGTSGITTPYTFNGGLIENKGWELVLGYRHNTGGDFNFNIEGHLSKTSNKIIELGNADDAIIRGYWKFRTHPTTFTAAGGSIGDFYLFDSDGVFQTQAEIDAHGIQPQAEPGDLKFLDVDGDGDLDDDDKRRFGSGLPDFEYGININLNYKKFDLSMFFQGTKGNKMYNAQRLDLVSAGAHTDLLNAWTPDNPSNIYRTGSSNNNNARPSDYFLESASYFRLRNLQIGYTLDELFKNIDLVEGARLYLSGQNLFTITDYTGFDPSLVNHQLMDRGVDRGFVATQRRFVLGLDLRF</sequence>
<keyword evidence="13" id="KW-0675">Receptor</keyword>
<dbReference type="InterPro" id="IPR037066">
    <property type="entry name" value="Plug_dom_sf"/>
</dbReference>
<dbReference type="NCBIfam" id="TIGR04057">
    <property type="entry name" value="SusC_RagA_signa"/>
    <property type="match status" value="1"/>
</dbReference>
<dbReference type="InterPro" id="IPR012910">
    <property type="entry name" value="Plug_dom"/>
</dbReference>
<dbReference type="InterPro" id="IPR039426">
    <property type="entry name" value="TonB-dep_rcpt-like"/>
</dbReference>
<evidence type="ECO:0000259" key="11">
    <source>
        <dbReference type="Pfam" id="PF00593"/>
    </source>
</evidence>
<keyword evidence="6 8" id="KW-0472">Membrane</keyword>
<evidence type="ECO:0000313" key="13">
    <source>
        <dbReference type="EMBL" id="MCF7567052.1"/>
    </source>
</evidence>
<dbReference type="PROSITE" id="PS52016">
    <property type="entry name" value="TONB_DEPENDENT_REC_3"/>
    <property type="match status" value="1"/>
</dbReference>
<name>A0AAE3JKH1_9FLAO</name>
<dbReference type="Gene3D" id="2.170.130.10">
    <property type="entry name" value="TonB-dependent receptor, plug domain"/>
    <property type="match status" value="1"/>
</dbReference>
<feature type="domain" description="TonB-dependent receptor plug" evidence="12">
    <location>
        <begin position="122"/>
        <end position="223"/>
    </location>
</feature>
<evidence type="ECO:0000256" key="3">
    <source>
        <dbReference type="ARBA" id="ARBA00022452"/>
    </source>
</evidence>
<evidence type="ECO:0000256" key="5">
    <source>
        <dbReference type="ARBA" id="ARBA00023077"/>
    </source>
</evidence>
<keyword evidence="4 8" id="KW-0812">Transmembrane</keyword>